<name>A0ABU4PKL1_9SPHN</name>
<evidence type="ECO:0000313" key="2">
    <source>
        <dbReference type="Proteomes" id="UP001279660"/>
    </source>
</evidence>
<dbReference type="EMBL" id="JAWXXV010000001">
    <property type="protein sequence ID" value="MDX5984514.1"/>
    <property type="molecule type" value="Genomic_DNA"/>
</dbReference>
<keyword evidence="2" id="KW-1185">Reference proteome</keyword>
<accession>A0ABU4PKL1</accession>
<sequence>MGGAAALAAFPASARHPADPIARALAAAGGQPLLSRVRVIAWSGIARMMIGRTPVDLMIETRIEPFARARSDTWLTSEGRSAMQTIMVERDSAFLVHNGAQTSLPQPQAYFERQKLAAYSYLLLAPASLSPSGRRGITAIRDGYPPIALTLAPDGRIASADYTLAGPPPNPPLVHQHLLFTGTVTAQGIRFPRTTSILQNGRPVLRMTITDFSVELDPS</sequence>
<organism evidence="1 2">
    <name type="scientific">Sphingomonas echinoides</name>
    <dbReference type="NCBI Taxonomy" id="59803"/>
    <lineage>
        <taxon>Bacteria</taxon>
        <taxon>Pseudomonadati</taxon>
        <taxon>Pseudomonadota</taxon>
        <taxon>Alphaproteobacteria</taxon>
        <taxon>Sphingomonadales</taxon>
        <taxon>Sphingomonadaceae</taxon>
        <taxon>Sphingomonas</taxon>
    </lineage>
</organism>
<proteinExistence type="predicted"/>
<evidence type="ECO:0000313" key="1">
    <source>
        <dbReference type="EMBL" id="MDX5984514.1"/>
    </source>
</evidence>
<reference evidence="1 2" key="1">
    <citation type="submission" date="2023-11" db="EMBL/GenBank/DDBJ databases">
        <title>MicrobeMod: A computational toolkit for identifying prokaryotic methylation and restriction-modification with nanopore sequencing.</title>
        <authorList>
            <person name="Crits-Christoph A."/>
            <person name="Kang S.C."/>
            <person name="Lee H."/>
            <person name="Ostrov N."/>
        </authorList>
    </citation>
    <scope>NUCLEOTIDE SEQUENCE [LARGE SCALE GENOMIC DNA]</scope>
    <source>
        <strain evidence="1 2">ATCC 14820</strain>
    </source>
</reference>
<comment type="caution">
    <text evidence="1">The sequence shown here is derived from an EMBL/GenBank/DDBJ whole genome shotgun (WGS) entry which is preliminary data.</text>
</comment>
<dbReference type="RefSeq" id="WP_010403203.1">
    <property type="nucleotide sequence ID" value="NZ_JAWXXV010000001.1"/>
</dbReference>
<gene>
    <name evidence="1" type="ORF">SIL82_09585</name>
</gene>
<dbReference type="Proteomes" id="UP001279660">
    <property type="component" value="Unassembled WGS sequence"/>
</dbReference>
<protein>
    <submittedName>
        <fullName evidence="1">Uncharacterized protein</fullName>
    </submittedName>
</protein>